<accession>A0AAD4BWL1</accession>
<feature type="transmembrane region" description="Helical" evidence="2">
    <location>
        <begin position="152"/>
        <end position="170"/>
    </location>
</feature>
<sequence length="188" mass="22021">MFHFLVLFLEILAILTLITCPTAFHSQSLLGSDSGVVPQLRATSSFSRLETLKNPRLHCWAQRDDERRRRTRTASRQFWQHVLGVGGGRVPRELRKRLDVRCQRTALNIEVRRCEEDSEDDDEEDDEDEEDPCHGVVRIQVQTRSSKRRSTLYMLHVSVIVFLLRVMFVGRTTRTNQIRIHFGLKFEE</sequence>
<comment type="caution">
    <text evidence="4">The sequence shown here is derived from an EMBL/GenBank/DDBJ whole genome shotgun (WGS) entry which is preliminary data.</text>
</comment>
<evidence type="ECO:0000313" key="5">
    <source>
        <dbReference type="Proteomes" id="UP001194468"/>
    </source>
</evidence>
<dbReference type="Proteomes" id="UP001194468">
    <property type="component" value="Unassembled WGS sequence"/>
</dbReference>
<feature type="compositionally biased region" description="Acidic residues" evidence="1">
    <location>
        <begin position="116"/>
        <end position="131"/>
    </location>
</feature>
<evidence type="ECO:0000256" key="3">
    <source>
        <dbReference type="SAM" id="SignalP"/>
    </source>
</evidence>
<feature type="signal peptide" evidence="3">
    <location>
        <begin position="1"/>
        <end position="23"/>
    </location>
</feature>
<gene>
    <name evidence="4" type="ORF">L210DRAFT_3503138</name>
</gene>
<name>A0AAD4BWL1_BOLED</name>
<keyword evidence="2" id="KW-0812">Transmembrane</keyword>
<reference evidence="4" key="2">
    <citation type="journal article" date="2020" name="Nat. Commun.">
        <title>Large-scale genome sequencing of mycorrhizal fungi provides insights into the early evolution of symbiotic traits.</title>
        <authorList>
            <person name="Miyauchi S."/>
            <person name="Kiss E."/>
            <person name="Kuo A."/>
            <person name="Drula E."/>
            <person name="Kohler A."/>
            <person name="Sanchez-Garcia M."/>
            <person name="Morin E."/>
            <person name="Andreopoulos B."/>
            <person name="Barry K.W."/>
            <person name="Bonito G."/>
            <person name="Buee M."/>
            <person name="Carver A."/>
            <person name="Chen C."/>
            <person name="Cichocki N."/>
            <person name="Clum A."/>
            <person name="Culley D."/>
            <person name="Crous P.W."/>
            <person name="Fauchery L."/>
            <person name="Girlanda M."/>
            <person name="Hayes R.D."/>
            <person name="Keri Z."/>
            <person name="LaButti K."/>
            <person name="Lipzen A."/>
            <person name="Lombard V."/>
            <person name="Magnuson J."/>
            <person name="Maillard F."/>
            <person name="Murat C."/>
            <person name="Nolan M."/>
            <person name="Ohm R.A."/>
            <person name="Pangilinan J."/>
            <person name="Pereira M.F."/>
            <person name="Perotto S."/>
            <person name="Peter M."/>
            <person name="Pfister S."/>
            <person name="Riley R."/>
            <person name="Sitrit Y."/>
            <person name="Stielow J.B."/>
            <person name="Szollosi G."/>
            <person name="Zifcakova L."/>
            <person name="Stursova M."/>
            <person name="Spatafora J.W."/>
            <person name="Tedersoo L."/>
            <person name="Vaario L.M."/>
            <person name="Yamada A."/>
            <person name="Yan M."/>
            <person name="Wang P."/>
            <person name="Xu J."/>
            <person name="Bruns T."/>
            <person name="Baldrian P."/>
            <person name="Vilgalys R."/>
            <person name="Dunand C."/>
            <person name="Henrissat B."/>
            <person name="Grigoriev I.V."/>
            <person name="Hibbett D."/>
            <person name="Nagy L.G."/>
            <person name="Martin F.M."/>
        </authorList>
    </citation>
    <scope>NUCLEOTIDE SEQUENCE</scope>
    <source>
        <strain evidence="4">BED1</strain>
    </source>
</reference>
<dbReference type="EMBL" id="WHUW01000009">
    <property type="protein sequence ID" value="KAF8442081.1"/>
    <property type="molecule type" value="Genomic_DNA"/>
</dbReference>
<keyword evidence="5" id="KW-1185">Reference proteome</keyword>
<evidence type="ECO:0000313" key="4">
    <source>
        <dbReference type="EMBL" id="KAF8442081.1"/>
    </source>
</evidence>
<keyword evidence="3" id="KW-0732">Signal</keyword>
<reference evidence="4" key="1">
    <citation type="submission" date="2019-10" db="EMBL/GenBank/DDBJ databases">
        <authorList>
            <consortium name="DOE Joint Genome Institute"/>
            <person name="Kuo A."/>
            <person name="Miyauchi S."/>
            <person name="Kiss E."/>
            <person name="Drula E."/>
            <person name="Kohler A."/>
            <person name="Sanchez-Garcia M."/>
            <person name="Andreopoulos B."/>
            <person name="Barry K.W."/>
            <person name="Bonito G."/>
            <person name="Buee M."/>
            <person name="Carver A."/>
            <person name="Chen C."/>
            <person name="Cichocki N."/>
            <person name="Clum A."/>
            <person name="Culley D."/>
            <person name="Crous P.W."/>
            <person name="Fauchery L."/>
            <person name="Girlanda M."/>
            <person name="Hayes R."/>
            <person name="Keri Z."/>
            <person name="LaButti K."/>
            <person name="Lipzen A."/>
            <person name="Lombard V."/>
            <person name="Magnuson J."/>
            <person name="Maillard F."/>
            <person name="Morin E."/>
            <person name="Murat C."/>
            <person name="Nolan M."/>
            <person name="Ohm R."/>
            <person name="Pangilinan J."/>
            <person name="Pereira M."/>
            <person name="Perotto S."/>
            <person name="Peter M."/>
            <person name="Riley R."/>
            <person name="Sitrit Y."/>
            <person name="Stielow B."/>
            <person name="Szollosi G."/>
            <person name="Zifcakova L."/>
            <person name="Stursova M."/>
            <person name="Spatafora J.W."/>
            <person name="Tedersoo L."/>
            <person name="Vaario L.-M."/>
            <person name="Yamada A."/>
            <person name="Yan M."/>
            <person name="Wang P."/>
            <person name="Xu J."/>
            <person name="Bruns T."/>
            <person name="Baldrian P."/>
            <person name="Vilgalys R."/>
            <person name="Henrissat B."/>
            <person name="Grigoriev I.V."/>
            <person name="Hibbett D."/>
            <person name="Nagy L.G."/>
            <person name="Martin F.M."/>
        </authorList>
    </citation>
    <scope>NUCLEOTIDE SEQUENCE</scope>
    <source>
        <strain evidence="4">BED1</strain>
    </source>
</reference>
<feature type="chain" id="PRO_5042284064" evidence="3">
    <location>
        <begin position="24"/>
        <end position="188"/>
    </location>
</feature>
<evidence type="ECO:0000256" key="1">
    <source>
        <dbReference type="SAM" id="MobiDB-lite"/>
    </source>
</evidence>
<protein>
    <submittedName>
        <fullName evidence="4">Uncharacterized protein</fullName>
    </submittedName>
</protein>
<feature type="region of interest" description="Disordered" evidence="1">
    <location>
        <begin position="115"/>
        <end position="134"/>
    </location>
</feature>
<evidence type="ECO:0000256" key="2">
    <source>
        <dbReference type="SAM" id="Phobius"/>
    </source>
</evidence>
<organism evidence="4 5">
    <name type="scientific">Boletus edulis BED1</name>
    <dbReference type="NCBI Taxonomy" id="1328754"/>
    <lineage>
        <taxon>Eukaryota</taxon>
        <taxon>Fungi</taxon>
        <taxon>Dikarya</taxon>
        <taxon>Basidiomycota</taxon>
        <taxon>Agaricomycotina</taxon>
        <taxon>Agaricomycetes</taxon>
        <taxon>Agaricomycetidae</taxon>
        <taxon>Boletales</taxon>
        <taxon>Boletineae</taxon>
        <taxon>Boletaceae</taxon>
        <taxon>Boletoideae</taxon>
        <taxon>Boletus</taxon>
    </lineage>
</organism>
<keyword evidence="2" id="KW-1133">Transmembrane helix</keyword>
<proteinExistence type="predicted"/>
<keyword evidence="2" id="KW-0472">Membrane</keyword>
<dbReference type="AlphaFoldDB" id="A0AAD4BWL1"/>